<dbReference type="InterPro" id="IPR029026">
    <property type="entry name" value="tRNA_m1G_MTases_N"/>
</dbReference>
<proteinExistence type="inferred from homology"/>
<evidence type="ECO:0000256" key="2">
    <source>
        <dbReference type="ARBA" id="ARBA00022603"/>
    </source>
</evidence>
<dbReference type="GO" id="GO:0006396">
    <property type="term" value="P:RNA processing"/>
    <property type="evidence" value="ECO:0007669"/>
    <property type="project" value="InterPro"/>
</dbReference>
<gene>
    <name evidence="5" type="ORF">SAMN02745671_02620</name>
</gene>
<dbReference type="OrthoDB" id="9794400at2"/>
<dbReference type="GO" id="GO:0003723">
    <property type="term" value="F:RNA binding"/>
    <property type="evidence" value="ECO:0007669"/>
    <property type="project" value="InterPro"/>
</dbReference>
<dbReference type="Pfam" id="PF00588">
    <property type="entry name" value="SpoU_methylase"/>
    <property type="match status" value="1"/>
</dbReference>
<dbReference type="InterPro" id="IPR051259">
    <property type="entry name" value="rRNA_Methyltransferase"/>
</dbReference>
<dbReference type="GO" id="GO:0032259">
    <property type="term" value="P:methylation"/>
    <property type="evidence" value="ECO:0007669"/>
    <property type="project" value="UniProtKB-KW"/>
</dbReference>
<dbReference type="EMBL" id="FQYW01000029">
    <property type="protein sequence ID" value="SHJ07935.1"/>
    <property type="molecule type" value="Genomic_DNA"/>
</dbReference>
<evidence type="ECO:0000313" key="5">
    <source>
        <dbReference type="EMBL" id="SHJ07935.1"/>
    </source>
</evidence>
<dbReference type="InterPro" id="IPR001537">
    <property type="entry name" value="SpoU_MeTrfase"/>
</dbReference>
<dbReference type="Gene3D" id="3.30.1330.30">
    <property type="match status" value="1"/>
</dbReference>
<dbReference type="Gene3D" id="3.40.1280.10">
    <property type="match status" value="1"/>
</dbReference>
<comment type="similarity">
    <text evidence="1">Belongs to the class IV-like SAM-binding methyltransferase superfamily. RNA methyltransferase TrmH family.</text>
</comment>
<dbReference type="Proteomes" id="UP000191240">
    <property type="component" value="Unassembled WGS sequence"/>
</dbReference>
<dbReference type="SUPFAM" id="SSF55315">
    <property type="entry name" value="L30e-like"/>
    <property type="match status" value="1"/>
</dbReference>
<dbReference type="Pfam" id="PF22435">
    <property type="entry name" value="MRM3-like_sub_bind"/>
    <property type="match status" value="1"/>
</dbReference>
<dbReference type="InterPro" id="IPR029064">
    <property type="entry name" value="Ribosomal_eL30-like_sf"/>
</dbReference>
<dbReference type="PANTHER" id="PTHR43191">
    <property type="entry name" value="RRNA METHYLTRANSFERASE 3"/>
    <property type="match status" value="1"/>
</dbReference>
<dbReference type="InterPro" id="IPR029028">
    <property type="entry name" value="Alpha/beta_knot_MTases"/>
</dbReference>
<evidence type="ECO:0000256" key="3">
    <source>
        <dbReference type="ARBA" id="ARBA00022679"/>
    </source>
</evidence>
<sequence length="276" mass="29945">MIELERIESLTNSKIKLAAKLHTNKYRKAENLFVAEGVRLVEMAAQSDWPMEFALISDSAMENPRAVAVVEQLQEKGCPVYQVSDQLYDKAADTVTPQGLLLVMGFRIFTWQEILKSNNDDASAPLIAVLDGVQDPGNAGNIIRTADALGCSGVVCLEGTADIFADKVVRASMGSLFNIPVMTGINPEELRDVCQDNEVALIATAVDDAAVRHYLADYVSPCAIVFGNEGNGVSQKMLEEADQKVYIPMTGKAESLNVSAAAAILLYEAFRKRSIL</sequence>
<dbReference type="RefSeq" id="WP_080326311.1">
    <property type="nucleotide sequence ID" value="NZ_FQYW01000029.1"/>
</dbReference>
<organism evidence="5 6">
    <name type="scientific">Anaerovibrio lipolyticus DSM 3074</name>
    <dbReference type="NCBI Taxonomy" id="1120997"/>
    <lineage>
        <taxon>Bacteria</taxon>
        <taxon>Bacillati</taxon>
        <taxon>Bacillota</taxon>
        <taxon>Negativicutes</taxon>
        <taxon>Selenomonadales</taxon>
        <taxon>Selenomonadaceae</taxon>
        <taxon>Anaerovibrio</taxon>
    </lineage>
</organism>
<protein>
    <submittedName>
        <fullName evidence="5">RNA methyltransferase, TrmH family</fullName>
    </submittedName>
</protein>
<dbReference type="GO" id="GO:0008173">
    <property type="term" value="F:RNA methyltransferase activity"/>
    <property type="evidence" value="ECO:0007669"/>
    <property type="project" value="InterPro"/>
</dbReference>
<dbReference type="PANTHER" id="PTHR43191:SF2">
    <property type="entry name" value="RRNA METHYLTRANSFERASE 3, MITOCHONDRIAL"/>
    <property type="match status" value="1"/>
</dbReference>
<evidence type="ECO:0000313" key="6">
    <source>
        <dbReference type="Proteomes" id="UP000191240"/>
    </source>
</evidence>
<dbReference type="CDD" id="cd18095">
    <property type="entry name" value="SpoU-like_rRNA-MTase"/>
    <property type="match status" value="1"/>
</dbReference>
<evidence type="ECO:0000259" key="4">
    <source>
        <dbReference type="SMART" id="SM00967"/>
    </source>
</evidence>
<evidence type="ECO:0000256" key="1">
    <source>
        <dbReference type="ARBA" id="ARBA00007228"/>
    </source>
</evidence>
<name>A0A1M6GDA5_9FIRM</name>
<accession>A0A1M6GDA5</accession>
<dbReference type="InterPro" id="IPR053888">
    <property type="entry name" value="MRM3-like_sub_bind"/>
</dbReference>
<dbReference type="InterPro" id="IPR013123">
    <property type="entry name" value="SpoU_subst-bd"/>
</dbReference>
<keyword evidence="2 5" id="KW-0489">Methyltransferase</keyword>
<dbReference type="SUPFAM" id="SSF75217">
    <property type="entry name" value="alpha/beta knot"/>
    <property type="match status" value="1"/>
</dbReference>
<feature type="domain" description="RNA 2-O ribose methyltransferase substrate binding" evidence="4">
    <location>
        <begin position="34"/>
        <end position="110"/>
    </location>
</feature>
<dbReference type="SMART" id="SM00967">
    <property type="entry name" value="SpoU_sub_bind"/>
    <property type="match status" value="1"/>
</dbReference>
<keyword evidence="3 5" id="KW-0808">Transferase</keyword>
<reference evidence="5 6" key="1">
    <citation type="submission" date="2016-11" db="EMBL/GenBank/DDBJ databases">
        <authorList>
            <person name="Jaros S."/>
            <person name="Januszkiewicz K."/>
            <person name="Wedrychowicz H."/>
        </authorList>
    </citation>
    <scope>NUCLEOTIDE SEQUENCE [LARGE SCALE GENOMIC DNA]</scope>
    <source>
        <strain evidence="5 6">DSM 3074</strain>
    </source>
</reference>
<dbReference type="GO" id="GO:0005737">
    <property type="term" value="C:cytoplasm"/>
    <property type="evidence" value="ECO:0007669"/>
    <property type="project" value="UniProtKB-ARBA"/>
</dbReference>
<dbReference type="AlphaFoldDB" id="A0A1M6GDA5"/>